<accession>A0A4Z2CBN3</accession>
<evidence type="ECO:0000256" key="1">
    <source>
        <dbReference type="ARBA" id="ARBA00023163"/>
    </source>
</evidence>
<name>A0A4Z2CBN3_9TELE</name>
<dbReference type="EMBL" id="SWLE01000003">
    <property type="protein sequence ID" value="TNN01570.1"/>
    <property type="molecule type" value="Genomic_DNA"/>
</dbReference>
<dbReference type="Pfam" id="PF05066">
    <property type="entry name" value="HARE-HTH"/>
    <property type="match status" value="1"/>
</dbReference>
<keyword evidence="1" id="KW-0804">Transcription</keyword>
<proteinExistence type="predicted"/>
<keyword evidence="4" id="KW-1185">Reference proteome</keyword>
<evidence type="ECO:0000259" key="2">
    <source>
        <dbReference type="PROSITE" id="PS51913"/>
    </source>
</evidence>
<protein>
    <recommendedName>
        <fullName evidence="2">HTH HARE-type domain-containing protein</fullName>
    </recommendedName>
</protein>
<feature type="domain" description="HTH HARE-type" evidence="2">
    <location>
        <begin position="48"/>
        <end position="118"/>
    </location>
</feature>
<dbReference type="AlphaFoldDB" id="A0A4Z2CBN3"/>
<dbReference type="InterPro" id="IPR007759">
    <property type="entry name" value="Asxl_HARE-HTH"/>
</dbReference>
<evidence type="ECO:0000313" key="4">
    <source>
        <dbReference type="Proteomes" id="UP000516260"/>
    </source>
</evidence>
<organism evidence="3 4">
    <name type="scientific">Takifugu bimaculatus</name>
    <dbReference type="NCBI Taxonomy" id="433685"/>
    <lineage>
        <taxon>Eukaryota</taxon>
        <taxon>Metazoa</taxon>
        <taxon>Chordata</taxon>
        <taxon>Craniata</taxon>
        <taxon>Vertebrata</taxon>
        <taxon>Euteleostomi</taxon>
        <taxon>Actinopterygii</taxon>
        <taxon>Neopterygii</taxon>
        <taxon>Teleostei</taxon>
        <taxon>Neoteleostei</taxon>
        <taxon>Acanthomorphata</taxon>
        <taxon>Eupercaria</taxon>
        <taxon>Tetraodontiformes</taxon>
        <taxon>Tetradontoidea</taxon>
        <taxon>Tetraodontidae</taxon>
        <taxon>Takifugu</taxon>
    </lineage>
</organism>
<evidence type="ECO:0000313" key="3">
    <source>
        <dbReference type="EMBL" id="TNN01570.1"/>
    </source>
</evidence>
<reference evidence="3 4" key="1">
    <citation type="submission" date="2019-04" db="EMBL/GenBank/DDBJ databases">
        <title>The sequence and de novo assembly of Takifugu bimaculatus genome using PacBio and Hi-C technologies.</title>
        <authorList>
            <person name="Xu P."/>
            <person name="Liu B."/>
            <person name="Zhou Z."/>
        </authorList>
    </citation>
    <scope>NUCLEOTIDE SEQUENCE [LARGE SCALE GENOMIC DNA]</scope>
    <source>
        <strain evidence="3">TB-2018</strain>
        <tissue evidence="3">Muscle</tissue>
    </source>
</reference>
<sequence>MESLDAFESEMEADGQGNYSLFPALDSIANLSGTPETLDSEITEKPNLTWLDAAQIVLEEAGRPMHIKEIKQRIIDRGLVQSNAKSSLEAVMYRETQKGSRRFKRIENRNGVFALLTDEERQQALQAFAAQSFLGAAQHTASSSGSGSSVHVFSSPIGALEHKSKMKRVPRKTQNEKYRLKYLRLRKAAASIRIRERSALR</sequence>
<gene>
    <name evidence="3" type="ORF">fugu_010952</name>
</gene>
<dbReference type="Proteomes" id="UP000516260">
    <property type="component" value="Chromosome 11"/>
</dbReference>
<dbReference type="PROSITE" id="PS51913">
    <property type="entry name" value="HTH_HARE"/>
    <property type="match status" value="1"/>
</dbReference>
<comment type="caution">
    <text evidence="3">The sequence shown here is derived from an EMBL/GenBank/DDBJ whole genome shotgun (WGS) entry which is preliminary data.</text>
</comment>
<dbReference type="GO" id="GO:0006355">
    <property type="term" value="P:regulation of DNA-templated transcription"/>
    <property type="evidence" value="ECO:0007669"/>
    <property type="project" value="InterPro"/>
</dbReference>